<organism evidence="1 2">
    <name type="scientific">Streptomyces brevispora</name>
    <dbReference type="NCBI Taxonomy" id="887462"/>
    <lineage>
        <taxon>Bacteria</taxon>
        <taxon>Bacillati</taxon>
        <taxon>Actinomycetota</taxon>
        <taxon>Actinomycetes</taxon>
        <taxon>Kitasatosporales</taxon>
        <taxon>Streptomycetaceae</taxon>
        <taxon>Streptomyces</taxon>
    </lineage>
</organism>
<reference evidence="1 2" key="1">
    <citation type="submission" date="2019-06" db="EMBL/GenBank/DDBJ databases">
        <title>Sequencing the genomes of 1000 actinobacteria strains.</title>
        <authorList>
            <person name="Klenk H.-P."/>
        </authorList>
    </citation>
    <scope>NUCLEOTIDE SEQUENCE [LARGE SCALE GENOMIC DNA]</scope>
    <source>
        <strain evidence="1 2">DSM 42059</strain>
    </source>
</reference>
<evidence type="ECO:0000313" key="1">
    <source>
        <dbReference type="EMBL" id="TWF90863.1"/>
    </source>
</evidence>
<protein>
    <submittedName>
        <fullName evidence="1">Uncharacterized protein</fullName>
    </submittedName>
</protein>
<comment type="caution">
    <text evidence="1">The sequence shown here is derived from an EMBL/GenBank/DDBJ whole genome shotgun (WGS) entry which is preliminary data.</text>
</comment>
<name>A0A561TUS8_9ACTN</name>
<dbReference type="Proteomes" id="UP000318186">
    <property type="component" value="Unassembled WGS sequence"/>
</dbReference>
<dbReference type="EMBL" id="VIWW01000003">
    <property type="protein sequence ID" value="TWF90863.1"/>
    <property type="molecule type" value="Genomic_DNA"/>
</dbReference>
<evidence type="ECO:0000313" key="2">
    <source>
        <dbReference type="Proteomes" id="UP000318186"/>
    </source>
</evidence>
<sequence>MAVVANKAFVIPNGTLLSTDGIAADRPDYSGKHKRHGMHVQVIADAFGPGSGR</sequence>
<accession>A0A561TUS8</accession>
<dbReference type="AlphaFoldDB" id="A0A561TUS8"/>
<proteinExistence type="predicted"/>
<gene>
    <name evidence="1" type="ORF">FHX80_13279</name>
</gene>